<keyword evidence="2" id="KW-1185">Reference proteome</keyword>
<evidence type="ECO:0000313" key="1">
    <source>
        <dbReference type="EMBL" id="KAF7841544.1"/>
    </source>
</evidence>
<reference evidence="1" key="1">
    <citation type="submission" date="2020-09" db="EMBL/GenBank/DDBJ databases">
        <title>Genome-Enabled Discovery of Anthraquinone Biosynthesis in Senna tora.</title>
        <authorList>
            <person name="Kang S.-H."/>
            <person name="Pandey R.P."/>
            <person name="Lee C.-M."/>
            <person name="Sim J.-S."/>
            <person name="Jeong J.-T."/>
            <person name="Choi B.-S."/>
            <person name="Jung M."/>
            <person name="Ginzburg D."/>
            <person name="Zhao K."/>
            <person name="Won S.Y."/>
            <person name="Oh T.-J."/>
            <person name="Yu Y."/>
            <person name="Kim N.-H."/>
            <person name="Lee O.R."/>
            <person name="Lee T.-H."/>
            <person name="Bashyal P."/>
            <person name="Kim T.-S."/>
            <person name="Lee W.-H."/>
            <person name="Kawkins C."/>
            <person name="Kim C.-K."/>
            <person name="Kim J.S."/>
            <person name="Ahn B.O."/>
            <person name="Rhee S.Y."/>
            <person name="Sohng J.K."/>
        </authorList>
    </citation>
    <scope>NUCLEOTIDE SEQUENCE</scope>
    <source>
        <tissue evidence="1">Leaf</tissue>
    </source>
</reference>
<accession>A0A835CGS0</accession>
<dbReference type="Proteomes" id="UP000634136">
    <property type="component" value="Unassembled WGS sequence"/>
</dbReference>
<organism evidence="1 2">
    <name type="scientific">Senna tora</name>
    <dbReference type="NCBI Taxonomy" id="362788"/>
    <lineage>
        <taxon>Eukaryota</taxon>
        <taxon>Viridiplantae</taxon>
        <taxon>Streptophyta</taxon>
        <taxon>Embryophyta</taxon>
        <taxon>Tracheophyta</taxon>
        <taxon>Spermatophyta</taxon>
        <taxon>Magnoliopsida</taxon>
        <taxon>eudicotyledons</taxon>
        <taxon>Gunneridae</taxon>
        <taxon>Pentapetalae</taxon>
        <taxon>rosids</taxon>
        <taxon>fabids</taxon>
        <taxon>Fabales</taxon>
        <taxon>Fabaceae</taxon>
        <taxon>Caesalpinioideae</taxon>
        <taxon>Cassia clade</taxon>
        <taxon>Senna</taxon>
    </lineage>
</organism>
<gene>
    <name evidence="1" type="ORF">G2W53_003842</name>
</gene>
<dbReference type="EMBL" id="JAAIUW010000002">
    <property type="protein sequence ID" value="KAF7841544.1"/>
    <property type="molecule type" value="Genomic_DNA"/>
</dbReference>
<evidence type="ECO:0000313" key="2">
    <source>
        <dbReference type="Proteomes" id="UP000634136"/>
    </source>
</evidence>
<protein>
    <submittedName>
        <fullName evidence="1">Uncharacterized protein</fullName>
    </submittedName>
</protein>
<name>A0A835CGS0_9FABA</name>
<sequence>MARRPKSKVTAHRLVYYASVYYASKNKTLSFFTMAKMTKNGTSTNQLQDISINWEWYHTDNPIM</sequence>
<comment type="caution">
    <text evidence="1">The sequence shown here is derived from an EMBL/GenBank/DDBJ whole genome shotgun (WGS) entry which is preliminary data.</text>
</comment>
<dbReference type="AlphaFoldDB" id="A0A835CGS0"/>
<proteinExistence type="predicted"/>